<dbReference type="AlphaFoldDB" id="A0A834YVV8"/>
<comment type="caution">
    <text evidence="2">The sequence shown here is derived from an EMBL/GenBank/DDBJ whole genome shotgun (WGS) entry which is preliminary data.</text>
</comment>
<evidence type="ECO:0000313" key="3">
    <source>
        <dbReference type="Proteomes" id="UP000655225"/>
    </source>
</evidence>
<keyword evidence="1" id="KW-0472">Membrane</keyword>
<reference evidence="2 3" key="1">
    <citation type="submission" date="2020-04" db="EMBL/GenBank/DDBJ databases">
        <title>Plant Genome Project.</title>
        <authorList>
            <person name="Zhang R.-G."/>
        </authorList>
    </citation>
    <scope>NUCLEOTIDE SEQUENCE [LARGE SCALE GENOMIC DNA]</scope>
    <source>
        <strain evidence="2">YNK0</strain>
        <tissue evidence="2">Leaf</tissue>
    </source>
</reference>
<evidence type="ECO:0000256" key="1">
    <source>
        <dbReference type="SAM" id="Phobius"/>
    </source>
</evidence>
<dbReference type="EMBL" id="JABCRI010000016">
    <property type="protein sequence ID" value="KAF8392692.1"/>
    <property type="molecule type" value="Genomic_DNA"/>
</dbReference>
<name>A0A834YVV8_TETSI</name>
<keyword evidence="1" id="KW-1133">Transmembrane helix</keyword>
<keyword evidence="1" id="KW-0812">Transmembrane</keyword>
<protein>
    <submittedName>
        <fullName evidence="2">Uncharacterized protein</fullName>
    </submittedName>
</protein>
<dbReference type="Proteomes" id="UP000655225">
    <property type="component" value="Unassembled WGS sequence"/>
</dbReference>
<accession>A0A834YVV8</accession>
<feature type="transmembrane region" description="Helical" evidence="1">
    <location>
        <begin position="63"/>
        <end position="83"/>
    </location>
</feature>
<keyword evidence="3" id="KW-1185">Reference proteome</keyword>
<gene>
    <name evidence="2" type="ORF">HHK36_023041</name>
</gene>
<evidence type="ECO:0000313" key="2">
    <source>
        <dbReference type="EMBL" id="KAF8392692.1"/>
    </source>
</evidence>
<sequence>MHQAQVQLISMGKHHHQILRMSILGMILEPLLLLNASLVPYLGMLLCMHMRQQDFPSCLGSSIQVLGSLELVLVMMLAHLCGLKFTTQADT</sequence>
<proteinExistence type="predicted"/>
<organism evidence="2 3">
    <name type="scientific">Tetracentron sinense</name>
    <name type="common">Spur-leaf</name>
    <dbReference type="NCBI Taxonomy" id="13715"/>
    <lineage>
        <taxon>Eukaryota</taxon>
        <taxon>Viridiplantae</taxon>
        <taxon>Streptophyta</taxon>
        <taxon>Embryophyta</taxon>
        <taxon>Tracheophyta</taxon>
        <taxon>Spermatophyta</taxon>
        <taxon>Magnoliopsida</taxon>
        <taxon>Trochodendrales</taxon>
        <taxon>Trochodendraceae</taxon>
        <taxon>Tetracentron</taxon>
    </lineage>
</organism>
<feature type="transmembrane region" description="Helical" evidence="1">
    <location>
        <begin position="21"/>
        <end position="43"/>
    </location>
</feature>